<dbReference type="AlphaFoldDB" id="A0A8X6PU91"/>
<gene>
    <name evidence="2" type="ORF">NPIL_182441</name>
    <name evidence="1" type="ORF">NPIL_479901</name>
</gene>
<dbReference type="Proteomes" id="UP000887013">
    <property type="component" value="Unassembled WGS sequence"/>
</dbReference>
<protein>
    <submittedName>
        <fullName evidence="1">Uncharacterized protein</fullName>
    </submittedName>
</protein>
<proteinExistence type="predicted"/>
<comment type="caution">
    <text evidence="1">The sequence shown here is derived from an EMBL/GenBank/DDBJ whole genome shotgun (WGS) entry which is preliminary data.</text>
</comment>
<evidence type="ECO:0000313" key="1">
    <source>
        <dbReference type="EMBL" id="GFT83567.1"/>
    </source>
</evidence>
<evidence type="ECO:0000313" key="3">
    <source>
        <dbReference type="Proteomes" id="UP000887013"/>
    </source>
</evidence>
<sequence>VTSFVVEETGPSETGCFPLRHQSATSLCRLFSKDYQLFLRTEQVAQLTPYSSAKLFNICL</sequence>
<accession>A0A8X6PU91</accession>
<dbReference type="EMBL" id="BMAW01082478">
    <property type="protein sequence ID" value="GFU29430.1"/>
    <property type="molecule type" value="Genomic_DNA"/>
</dbReference>
<evidence type="ECO:0000313" key="2">
    <source>
        <dbReference type="EMBL" id="GFU29430.1"/>
    </source>
</evidence>
<feature type="non-terminal residue" evidence="1">
    <location>
        <position position="1"/>
    </location>
</feature>
<organism evidence="1 3">
    <name type="scientific">Nephila pilipes</name>
    <name type="common">Giant wood spider</name>
    <name type="synonym">Nephila maculata</name>
    <dbReference type="NCBI Taxonomy" id="299642"/>
    <lineage>
        <taxon>Eukaryota</taxon>
        <taxon>Metazoa</taxon>
        <taxon>Ecdysozoa</taxon>
        <taxon>Arthropoda</taxon>
        <taxon>Chelicerata</taxon>
        <taxon>Arachnida</taxon>
        <taxon>Araneae</taxon>
        <taxon>Araneomorphae</taxon>
        <taxon>Entelegynae</taxon>
        <taxon>Araneoidea</taxon>
        <taxon>Nephilidae</taxon>
        <taxon>Nephila</taxon>
    </lineage>
</organism>
<keyword evidence="3" id="KW-1185">Reference proteome</keyword>
<dbReference type="EMBL" id="BMAW01119221">
    <property type="protein sequence ID" value="GFT83567.1"/>
    <property type="molecule type" value="Genomic_DNA"/>
</dbReference>
<reference evidence="1" key="1">
    <citation type="submission" date="2020-08" db="EMBL/GenBank/DDBJ databases">
        <title>Multicomponent nature underlies the extraordinary mechanical properties of spider dragline silk.</title>
        <authorList>
            <person name="Kono N."/>
            <person name="Nakamura H."/>
            <person name="Mori M."/>
            <person name="Yoshida Y."/>
            <person name="Ohtoshi R."/>
            <person name="Malay A.D."/>
            <person name="Moran D.A.P."/>
            <person name="Tomita M."/>
            <person name="Numata K."/>
            <person name="Arakawa K."/>
        </authorList>
    </citation>
    <scope>NUCLEOTIDE SEQUENCE</scope>
</reference>
<name>A0A8X6PU91_NEPPI</name>